<dbReference type="RefSeq" id="WP_146588651.1">
    <property type="nucleotide sequence ID" value="NZ_SJPO01000007.1"/>
</dbReference>
<keyword evidence="2" id="KW-0732">Signal</keyword>
<sequence precursor="true">MTRSRTPTALFLTALFSTGPVIAGAAPADTNTGESDPALHPDGKSWGLDQSEVEDPTRPRVLLIGDSILNGYRSYAVGSLAGKAYVDSWVNPHYQSPKLNETLTEVIEFGGPYDVVLFNVGLHGYQEGRIPKRRFKPLTQAYVQVLRDKLPEAHLIWASSTPVTVEGMPSQLHPEINPVIVEHNRMAAEVMQEMNVEVVDYYGLLANKLTLARGDSFHWTPPAYKLLAGKASDTIRLALATQRREQ</sequence>
<feature type="chain" id="PRO_5023020445" description="SGNH hydrolase-type esterase domain-containing protein" evidence="2">
    <location>
        <begin position="24"/>
        <end position="246"/>
    </location>
</feature>
<evidence type="ECO:0000313" key="4">
    <source>
        <dbReference type="Proteomes" id="UP000318478"/>
    </source>
</evidence>
<dbReference type="OrthoDB" id="9815670at2"/>
<protein>
    <recommendedName>
        <fullName evidence="5">SGNH hydrolase-type esterase domain-containing protein</fullName>
    </recommendedName>
</protein>
<keyword evidence="4" id="KW-1185">Reference proteome</keyword>
<evidence type="ECO:0008006" key="5">
    <source>
        <dbReference type="Google" id="ProtNLM"/>
    </source>
</evidence>
<organism evidence="3 4">
    <name type="scientific">Posidoniimonas polymericola</name>
    <dbReference type="NCBI Taxonomy" id="2528002"/>
    <lineage>
        <taxon>Bacteria</taxon>
        <taxon>Pseudomonadati</taxon>
        <taxon>Planctomycetota</taxon>
        <taxon>Planctomycetia</taxon>
        <taxon>Pirellulales</taxon>
        <taxon>Lacipirellulaceae</taxon>
        <taxon>Posidoniimonas</taxon>
    </lineage>
</organism>
<dbReference type="Proteomes" id="UP000318478">
    <property type="component" value="Unassembled WGS sequence"/>
</dbReference>
<name>A0A5C5YL78_9BACT</name>
<evidence type="ECO:0000256" key="1">
    <source>
        <dbReference type="SAM" id="MobiDB-lite"/>
    </source>
</evidence>
<feature type="signal peptide" evidence="2">
    <location>
        <begin position="1"/>
        <end position="23"/>
    </location>
</feature>
<dbReference type="InterPro" id="IPR036514">
    <property type="entry name" value="SGNH_hydro_sf"/>
</dbReference>
<accession>A0A5C5YL78</accession>
<dbReference type="EMBL" id="SJPO01000007">
    <property type="protein sequence ID" value="TWT75685.1"/>
    <property type="molecule type" value="Genomic_DNA"/>
</dbReference>
<reference evidence="3 4" key="1">
    <citation type="submission" date="2019-02" db="EMBL/GenBank/DDBJ databases">
        <title>Deep-cultivation of Planctomycetes and their phenomic and genomic characterization uncovers novel biology.</title>
        <authorList>
            <person name="Wiegand S."/>
            <person name="Jogler M."/>
            <person name="Boedeker C."/>
            <person name="Pinto D."/>
            <person name="Vollmers J."/>
            <person name="Rivas-Marin E."/>
            <person name="Kohn T."/>
            <person name="Peeters S.H."/>
            <person name="Heuer A."/>
            <person name="Rast P."/>
            <person name="Oberbeckmann S."/>
            <person name="Bunk B."/>
            <person name="Jeske O."/>
            <person name="Meyerdierks A."/>
            <person name="Storesund J.E."/>
            <person name="Kallscheuer N."/>
            <person name="Luecker S."/>
            <person name="Lage O.M."/>
            <person name="Pohl T."/>
            <person name="Merkel B.J."/>
            <person name="Hornburger P."/>
            <person name="Mueller R.-W."/>
            <person name="Bruemmer F."/>
            <person name="Labrenz M."/>
            <person name="Spormann A.M."/>
            <person name="Op Den Camp H."/>
            <person name="Overmann J."/>
            <person name="Amann R."/>
            <person name="Jetten M.S.M."/>
            <person name="Mascher T."/>
            <person name="Medema M.H."/>
            <person name="Devos D.P."/>
            <person name="Kaster A.-K."/>
            <person name="Ovreas L."/>
            <person name="Rohde M."/>
            <person name="Galperin M.Y."/>
            <person name="Jogler C."/>
        </authorList>
    </citation>
    <scope>NUCLEOTIDE SEQUENCE [LARGE SCALE GENOMIC DNA]</scope>
    <source>
        <strain evidence="3 4">Pla123a</strain>
    </source>
</reference>
<evidence type="ECO:0000313" key="3">
    <source>
        <dbReference type="EMBL" id="TWT75685.1"/>
    </source>
</evidence>
<dbReference type="GO" id="GO:0016788">
    <property type="term" value="F:hydrolase activity, acting on ester bonds"/>
    <property type="evidence" value="ECO:0007669"/>
    <property type="project" value="UniProtKB-ARBA"/>
</dbReference>
<dbReference type="SUPFAM" id="SSF52266">
    <property type="entry name" value="SGNH hydrolase"/>
    <property type="match status" value="1"/>
</dbReference>
<gene>
    <name evidence="3" type="ORF">Pla123a_31950</name>
</gene>
<dbReference type="Gene3D" id="3.40.50.1110">
    <property type="entry name" value="SGNH hydrolase"/>
    <property type="match status" value="1"/>
</dbReference>
<feature type="region of interest" description="Disordered" evidence="1">
    <location>
        <begin position="25"/>
        <end position="53"/>
    </location>
</feature>
<dbReference type="AlphaFoldDB" id="A0A5C5YL78"/>
<evidence type="ECO:0000256" key="2">
    <source>
        <dbReference type="SAM" id="SignalP"/>
    </source>
</evidence>
<comment type="caution">
    <text evidence="3">The sequence shown here is derived from an EMBL/GenBank/DDBJ whole genome shotgun (WGS) entry which is preliminary data.</text>
</comment>
<dbReference type="CDD" id="cd00229">
    <property type="entry name" value="SGNH_hydrolase"/>
    <property type="match status" value="1"/>
</dbReference>
<proteinExistence type="predicted"/>